<name>A0A381NFK2_9ZZZZ</name>
<dbReference type="AlphaFoldDB" id="A0A381NFK2"/>
<protein>
    <submittedName>
        <fullName evidence="2">Uncharacterized protein</fullName>
    </submittedName>
</protein>
<evidence type="ECO:0000256" key="1">
    <source>
        <dbReference type="SAM" id="MobiDB-lite"/>
    </source>
</evidence>
<evidence type="ECO:0000313" key="2">
    <source>
        <dbReference type="EMBL" id="SUZ53321.1"/>
    </source>
</evidence>
<sequence length="88" mass="9306">MAPTTSNSDVCASNSEPRNLPDDDLIRGFLLSLGTTCLSPADPTTNPRPSPGRACKFAGELPASLRKNNISECAIAGLKFSQSFLNTH</sequence>
<reference evidence="2" key="1">
    <citation type="submission" date="2018-05" db="EMBL/GenBank/DDBJ databases">
        <authorList>
            <person name="Lanie J.A."/>
            <person name="Ng W.-L."/>
            <person name="Kazmierczak K.M."/>
            <person name="Andrzejewski T.M."/>
            <person name="Davidsen T.M."/>
            <person name="Wayne K.J."/>
            <person name="Tettelin H."/>
            <person name="Glass J.I."/>
            <person name="Rusch D."/>
            <person name="Podicherti R."/>
            <person name="Tsui H.-C.T."/>
            <person name="Winkler M.E."/>
        </authorList>
    </citation>
    <scope>NUCLEOTIDE SEQUENCE</scope>
</reference>
<organism evidence="2">
    <name type="scientific">marine metagenome</name>
    <dbReference type="NCBI Taxonomy" id="408172"/>
    <lineage>
        <taxon>unclassified sequences</taxon>
        <taxon>metagenomes</taxon>
        <taxon>ecological metagenomes</taxon>
    </lineage>
</organism>
<accession>A0A381NFK2</accession>
<proteinExistence type="predicted"/>
<gene>
    <name evidence="2" type="ORF">METZ01_LOCUS6175</name>
</gene>
<dbReference type="EMBL" id="UINC01000325">
    <property type="protein sequence ID" value="SUZ53321.1"/>
    <property type="molecule type" value="Genomic_DNA"/>
</dbReference>
<feature type="region of interest" description="Disordered" evidence="1">
    <location>
        <begin position="1"/>
        <end position="22"/>
    </location>
</feature>
<feature type="compositionally biased region" description="Polar residues" evidence="1">
    <location>
        <begin position="1"/>
        <end position="17"/>
    </location>
</feature>